<organism evidence="6 7">
    <name type="scientific">Rhododendron williamsianum</name>
    <dbReference type="NCBI Taxonomy" id="262921"/>
    <lineage>
        <taxon>Eukaryota</taxon>
        <taxon>Viridiplantae</taxon>
        <taxon>Streptophyta</taxon>
        <taxon>Embryophyta</taxon>
        <taxon>Tracheophyta</taxon>
        <taxon>Spermatophyta</taxon>
        <taxon>Magnoliopsida</taxon>
        <taxon>eudicotyledons</taxon>
        <taxon>Gunneridae</taxon>
        <taxon>Pentapetalae</taxon>
        <taxon>asterids</taxon>
        <taxon>Ericales</taxon>
        <taxon>Ericaceae</taxon>
        <taxon>Ericoideae</taxon>
        <taxon>Rhodoreae</taxon>
        <taxon>Rhododendron</taxon>
    </lineage>
</organism>
<feature type="compositionally biased region" description="Basic and acidic residues" evidence="4">
    <location>
        <begin position="901"/>
        <end position="916"/>
    </location>
</feature>
<dbReference type="CDD" id="cd15517">
    <property type="entry name" value="PHD_TCF19_like"/>
    <property type="match status" value="1"/>
</dbReference>
<accession>A0A6A4LIR2</accession>
<dbReference type="PANTHER" id="PTHR46524">
    <property type="entry name" value="CW-TYPE ZINC FINGER"/>
    <property type="match status" value="1"/>
</dbReference>
<dbReference type="Pfam" id="PF24756">
    <property type="entry name" value="THD_CWZF3-5-7"/>
    <property type="match status" value="1"/>
</dbReference>
<feature type="compositionally biased region" description="Polar residues" evidence="4">
    <location>
        <begin position="1334"/>
        <end position="1349"/>
    </location>
</feature>
<feature type="region of interest" description="Disordered" evidence="4">
    <location>
        <begin position="222"/>
        <end position="252"/>
    </location>
</feature>
<dbReference type="InterPro" id="IPR055300">
    <property type="entry name" value="CWZF3/5/7"/>
</dbReference>
<dbReference type="PROSITE" id="PS51050">
    <property type="entry name" value="ZF_CW"/>
    <property type="match status" value="1"/>
</dbReference>
<feature type="compositionally biased region" description="Basic and acidic residues" evidence="4">
    <location>
        <begin position="1399"/>
        <end position="1413"/>
    </location>
</feature>
<keyword evidence="1" id="KW-0479">Metal-binding</keyword>
<dbReference type="InterPro" id="IPR011124">
    <property type="entry name" value="Znf_CW"/>
</dbReference>
<feature type="compositionally biased region" description="Basic and acidic residues" evidence="4">
    <location>
        <begin position="1190"/>
        <end position="1202"/>
    </location>
</feature>
<feature type="compositionally biased region" description="Basic and acidic residues" evidence="4">
    <location>
        <begin position="1306"/>
        <end position="1322"/>
    </location>
</feature>
<keyword evidence="3" id="KW-0862">Zinc</keyword>
<sequence>MKALGATVTHVDDIRRDGRKGVGLGLGFGAGSDMEETELEEGEACSYQTDDYSTIDPDVALSYIDVKIQDVLGHFQKDFEGGVSAENLGAKFGGYGSFLPTYQRSPVWTHPRTPTKVHNSNTPTSPNNLHLEGGHRNSLVPSSTSLLVRHGQASETAASLPLVRASLNDSAKRDVGELTSASEIGKKYVQPSDQKSLKVRIKVGSDNLSTQKKAEIYSGLGLDISPASSSDDVPSDSEGFPREPQEGHDESPTSILQIMTSFPVQGNLLLSPLPDDLLYLTEKERSHGESKPRSLQKGGKESSHRSDSARSEDKVVGVKKPKSFEKNAYSVELKNLNNKGTQNGKGILSKKETEIQTADCEVLVANALKLPLLSDSCSNVDESTKHSARAVDDFMVVNSVKEDSLDAVSTQETRLVEKPSGKAALAGKVWEETSATLNGDISVYSRKDGIIKGEKCDVSVKCDSNVSKGRKAQNAEPIDPLEQKNSKKSTSLERDDMKLVSGKENSSSGGKKKSKGRQNHSTQGTEILKDSSRMDSSSVPKNRKRTQVDSYLPDSEMEDSKVQKDDGKASDRYRDFFGDIELEEGDNDADSAELLSVDKPKDFEAVEKRTFASNSMLKLIPNGKKTDERLASNAYSKAASSAAPVAGNGSISDAGPGTSAPLVKEDWVCCDKCQKWRLLPLGTNPDSLPEKWLCSMLYWLPGLNRCNVSEDETTKALTVQYQVPGPMNQNNLKGHPLPLADANDFEQNCQSFGVHAMPSGGKKKNGIKDVSGPLSQVGPTPLKKNLQQAVNSDSLNGMDKSPPASDIEPTHLSKSPIVEKPRHRPKEKNKPLEQHSDGGETRSSKIRSKRDNDQDCFRDSKKTKIDHGVDCTDADLPDHDGPAGKVGPSSSSGLSVNASGKDLHNNGDHFSKDGRCEANNSSKGARRKPQDEVQVTSGDRCLDIEKENDKDLVARKRKMNGSHERSGFLEQTSENLHKKEKRARVSKSEGKETSVSRNSDGSARKGRRTKDQQLEPDLTLRSLDATDSLRRDSGSLQPSQAATSSSSKVSGSRKSKSNMQERKSSPVESVSSSPLRFSHPDKSAPTGRSQDGTNGFGNAGLFATGTPRKGTSGDDKGSNRSKTVGKDEIFVTDREPLDSFVVDFQERNMGQLAGSETKIEILKSADFANGGTDTLGNGTHYPYKPQSSDQHCDEKRGSDKQYHANVSRPRKSGKGSSSRSRDKNGSSKAELDKGKVKISGSGNGYFVHMPSHGEKSRAGKNRVQENVGANSDKAFSGKKEPEGKVVRENCKRENQSKFGEVGSSDVKVEALSDKTDRAEVSGRGKLHTLPPSGRGQNELPTHSLSSNPGSKKEGGGNGLLNDASEGGNALKAPKQNHKSDDQNGNQLIKSRHPTVNGHRVRDADAPSPARRDSSNPAITAVKEAKDLKHLADRLKNSGSSAESTSLYFQAALKFLHGASLLESTNGESAKQSDMIQSMQIYSSTAKLCEFCAHEYEKSKDMAAAALAYKCTEVAYMRVIYSSRSGASRDRHQLEAALQIVPLGESPSSSASDVDNVNSLATLDKVPLSKGVSSPQVAGNHVISAQNRPSFSRLLLFTQDVNYAMEASRKSRLAFAAANVRKEEAQYREGISSVKTALDFSFQDVEGLLHLVRVAMEAIGRGRKEDDVDLSYTSASSVKKRVSPAHCLSTSVSNESNIGFHVLHSNASTAF</sequence>
<dbReference type="OrthoDB" id="757982at2759"/>
<feature type="compositionally biased region" description="Basic and acidic residues" evidence="4">
    <location>
        <begin position="1111"/>
        <end position="1137"/>
    </location>
</feature>
<keyword evidence="7" id="KW-1185">Reference proteome</keyword>
<dbReference type="InterPro" id="IPR056406">
    <property type="entry name" value="THD_CWZF3/5/7"/>
</dbReference>
<evidence type="ECO:0000256" key="1">
    <source>
        <dbReference type="ARBA" id="ARBA00022723"/>
    </source>
</evidence>
<feature type="compositionally biased region" description="Basic and acidic residues" evidence="4">
    <location>
        <begin position="1219"/>
        <end position="1235"/>
    </location>
</feature>
<feature type="domain" description="CW-type" evidence="5">
    <location>
        <begin position="661"/>
        <end position="714"/>
    </location>
</feature>
<evidence type="ECO:0000259" key="5">
    <source>
        <dbReference type="PROSITE" id="PS51050"/>
    </source>
</evidence>
<reference evidence="6 7" key="1">
    <citation type="journal article" date="2019" name="Genome Biol. Evol.">
        <title>The Rhododendron genome and chromosomal organization provide insight into shared whole-genome duplications across the heath family (Ericaceae).</title>
        <authorList>
            <person name="Soza V.L."/>
            <person name="Lindsley D."/>
            <person name="Waalkes A."/>
            <person name="Ramage E."/>
            <person name="Patwardhan R.P."/>
            <person name="Burton J.N."/>
            <person name="Adey A."/>
            <person name="Kumar A."/>
            <person name="Qiu R."/>
            <person name="Shendure J."/>
            <person name="Hall B."/>
        </authorList>
    </citation>
    <scope>NUCLEOTIDE SEQUENCE [LARGE SCALE GENOMIC DNA]</scope>
    <source>
        <strain evidence="6">RSF 1966-606</strain>
    </source>
</reference>
<dbReference type="Proteomes" id="UP000428333">
    <property type="component" value="Linkage Group LG04"/>
</dbReference>
<comment type="caution">
    <text evidence="6">The sequence shown here is derived from an EMBL/GenBank/DDBJ whole genome shotgun (WGS) entry which is preliminary data.</text>
</comment>
<dbReference type="Gene3D" id="3.30.40.100">
    <property type="match status" value="1"/>
</dbReference>
<feature type="compositionally biased region" description="Basic and acidic residues" evidence="4">
    <location>
        <begin position="481"/>
        <end position="498"/>
    </location>
</feature>
<feature type="compositionally biased region" description="Basic and acidic residues" evidence="4">
    <location>
        <begin position="828"/>
        <end position="882"/>
    </location>
</feature>
<dbReference type="EMBL" id="QEFC01001003">
    <property type="protein sequence ID" value="KAE9460566.1"/>
    <property type="molecule type" value="Genomic_DNA"/>
</dbReference>
<dbReference type="GO" id="GO:0008270">
    <property type="term" value="F:zinc ion binding"/>
    <property type="evidence" value="ECO:0007669"/>
    <property type="project" value="UniProtKB-KW"/>
</dbReference>
<feature type="compositionally biased region" description="Basic and acidic residues" evidence="4">
    <location>
        <begin position="283"/>
        <end position="316"/>
    </location>
</feature>
<feature type="region of interest" description="Disordered" evidence="4">
    <location>
        <begin position="1168"/>
        <end position="1418"/>
    </location>
</feature>
<name>A0A6A4LIR2_9ERIC</name>
<feature type="compositionally biased region" description="Basic and acidic residues" evidence="4">
    <location>
        <begin position="1275"/>
        <end position="1295"/>
    </location>
</feature>
<proteinExistence type="predicted"/>
<dbReference type="Pfam" id="PF07496">
    <property type="entry name" value="zf-CW"/>
    <property type="match status" value="1"/>
</dbReference>
<feature type="compositionally biased region" description="Polar residues" evidence="4">
    <location>
        <begin position="785"/>
        <end position="795"/>
    </location>
</feature>
<gene>
    <name evidence="6" type="ORF">C3L33_07582</name>
</gene>
<protein>
    <recommendedName>
        <fullName evidence="5">CW-type domain-containing protein</fullName>
    </recommendedName>
</protein>
<feature type="compositionally biased region" description="Low complexity" evidence="4">
    <location>
        <begin position="885"/>
        <end position="900"/>
    </location>
</feature>
<evidence type="ECO:0000256" key="2">
    <source>
        <dbReference type="ARBA" id="ARBA00022771"/>
    </source>
</evidence>
<feature type="region of interest" description="Disordered" evidence="4">
    <location>
        <begin position="752"/>
        <end position="1137"/>
    </location>
</feature>
<feature type="compositionally biased region" description="Basic and acidic residues" evidence="4">
    <location>
        <begin position="940"/>
        <end position="954"/>
    </location>
</feature>
<dbReference type="PANTHER" id="PTHR46524:SF7">
    <property type="entry name" value="CW-TYPE ZINC FINGER"/>
    <property type="match status" value="1"/>
</dbReference>
<evidence type="ECO:0000313" key="6">
    <source>
        <dbReference type="EMBL" id="KAE9460566.1"/>
    </source>
</evidence>
<feature type="compositionally biased region" description="Polar residues" evidence="4">
    <location>
        <begin position="1034"/>
        <end position="1043"/>
    </location>
</feature>
<feature type="non-terminal residue" evidence="6">
    <location>
        <position position="1"/>
    </location>
</feature>
<feature type="region of interest" description="Disordered" evidence="4">
    <location>
        <begin position="283"/>
        <end position="318"/>
    </location>
</feature>
<feature type="compositionally biased region" description="Basic and acidic residues" evidence="4">
    <location>
        <begin position="239"/>
        <end position="251"/>
    </location>
</feature>
<keyword evidence="2" id="KW-0863">Zinc-finger</keyword>
<evidence type="ECO:0000313" key="7">
    <source>
        <dbReference type="Proteomes" id="UP000428333"/>
    </source>
</evidence>
<evidence type="ECO:0000256" key="4">
    <source>
        <dbReference type="SAM" id="MobiDB-lite"/>
    </source>
</evidence>
<feature type="compositionally biased region" description="Basic and acidic residues" evidence="4">
    <location>
        <begin position="558"/>
        <end position="571"/>
    </location>
</feature>
<evidence type="ECO:0000256" key="3">
    <source>
        <dbReference type="ARBA" id="ARBA00022833"/>
    </source>
</evidence>
<feature type="region of interest" description="Disordered" evidence="4">
    <location>
        <begin position="464"/>
        <end position="571"/>
    </location>
</feature>
<feature type="compositionally biased region" description="Low complexity" evidence="4">
    <location>
        <begin position="223"/>
        <end position="232"/>
    </location>
</feature>